<reference evidence="2 3" key="1">
    <citation type="submission" date="2021-07" db="EMBL/GenBank/DDBJ databases">
        <authorList>
            <person name="Palmer J.M."/>
        </authorList>
    </citation>
    <scope>NUCLEOTIDE SEQUENCE [LARGE SCALE GENOMIC DNA]</scope>
    <source>
        <strain evidence="2 3">AT_MEX2019</strain>
        <tissue evidence="2">Muscle</tissue>
    </source>
</reference>
<accession>A0ABU7AM38</accession>
<dbReference type="Proteomes" id="UP001345963">
    <property type="component" value="Unassembled WGS sequence"/>
</dbReference>
<evidence type="ECO:0000256" key="1">
    <source>
        <dbReference type="SAM" id="MobiDB-lite"/>
    </source>
</evidence>
<comment type="caution">
    <text evidence="2">The sequence shown here is derived from an EMBL/GenBank/DDBJ whole genome shotgun (WGS) entry which is preliminary data.</text>
</comment>
<keyword evidence="3" id="KW-1185">Reference proteome</keyword>
<sequence>MDAVFLGSPLTAPQHRRGGKQVVLNELTPWCTAEDVSISSTTSWEKCTHTLRHHRDEHSTANNRPAANMLGTPGQSSSHAPYKRRPECGAARRCVSQPLY</sequence>
<evidence type="ECO:0000313" key="2">
    <source>
        <dbReference type="EMBL" id="MED6238648.1"/>
    </source>
</evidence>
<feature type="region of interest" description="Disordered" evidence="1">
    <location>
        <begin position="54"/>
        <end position="87"/>
    </location>
</feature>
<proteinExistence type="predicted"/>
<name>A0ABU7AM38_9TELE</name>
<protein>
    <submittedName>
        <fullName evidence="2">Uncharacterized protein</fullName>
    </submittedName>
</protein>
<gene>
    <name evidence="2" type="ORF">ATANTOWER_026784</name>
</gene>
<organism evidence="2 3">
    <name type="scientific">Ataeniobius toweri</name>
    <dbReference type="NCBI Taxonomy" id="208326"/>
    <lineage>
        <taxon>Eukaryota</taxon>
        <taxon>Metazoa</taxon>
        <taxon>Chordata</taxon>
        <taxon>Craniata</taxon>
        <taxon>Vertebrata</taxon>
        <taxon>Euteleostomi</taxon>
        <taxon>Actinopterygii</taxon>
        <taxon>Neopterygii</taxon>
        <taxon>Teleostei</taxon>
        <taxon>Neoteleostei</taxon>
        <taxon>Acanthomorphata</taxon>
        <taxon>Ovalentaria</taxon>
        <taxon>Atherinomorphae</taxon>
        <taxon>Cyprinodontiformes</taxon>
        <taxon>Goodeidae</taxon>
        <taxon>Ataeniobius</taxon>
    </lineage>
</organism>
<dbReference type="EMBL" id="JAHUTI010020310">
    <property type="protein sequence ID" value="MED6238648.1"/>
    <property type="molecule type" value="Genomic_DNA"/>
</dbReference>
<evidence type="ECO:0000313" key="3">
    <source>
        <dbReference type="Proteomes" id="UP001345963"/>
    </source>
</evidence>